<evidence type="ECO:0000256" key="6">
    <source>
        <dbReference type="ARBA" id="ARBA00023136"/>
    </source>
</evidence>
<sequence length="266" mass="28685">MAVVKPPKAFDVWFVAANTVYKAVPYNVVADWTAQGRLGRTDKVRPAGTEVPWVSVGKHELLADYVARPSPATAVPASPAASPARHQEPAAADAPAERPNEAVELPDPEPRGRVRRPEDDDEVDMIPLIDISMVLLVFFIMIQASGALAPIDVPEMKYAGQLTGDPDAVTITVDKLNAESVYYSVRVGNVAPRPEHDQLPTPAAALQALQSLLKSTGASRAPEVRIACHKGLPCERVDELQHELEKLRKSGLVNSTVATVVEVNEK</sequence>
<keyword evidence="7" id="KW-0813">Transport</keyword>
<keyword evidence="10" id="KW-1185">Reference proteome</keyword>
<dbReference type="RefSeq" id="WP_320688325.1">
    <property type="nucleotide sequence ID" value="NZ_JAXBLV010000204.1"/>
</dbReference>
<keyword evidence="4 7" id="KW-0812">Transmembrane</keyword>
<dbReference type="Pfam" id="PF02472">
    <property type="entry name" value="ExbD"/>
    <property type="match status" value="1"/>
</dbReference>
<keyword evidence="6" id="KW-0472">Membrane</keyword>
<dbReference type="Proteomes" id="UP001272242">
    <property type="component" value="Unassembled WGS sequence"/>
</dbReference>
<keyword evidence="7" id="KW-0653">Protein transport</keyword>
<name>A0ABU5F5F9_9BACT</name>
<protein>
    <submittedName>
        <fullName evidence="9">Biopolymer transporter ExbD</fullName>
    </submittedName>
</protein>
<reference evidence="10" key="1">
    <citation type="journal article" date="2023" name="Mar. Drugs">
        <title>Gemmata algarum, a Novel Planctomycete Isolated from an Algal Mat, Displays Antimicrobial Activity.</title>
        <authorList>
            <person name="Kumar G."/>
            <person name="Kallscheuer N."/>
            <person name="Kashif M."/>
            <person name="Ahamad S."/>
            <person name="Jagadeeshwari U."/>
            <person name="Pannikurungottu S."/>
            <person name="Haufschild T."/>
            <person name="Kabuu M."/>
            <person name="Sasikala C."/>
            <person name="Jogler C."/>
            <person name="Ramana C."/>
        </authorList>
    </citation>
    <scope>NUCLEOTIDE SEQUENCE [LARGE SCALE GENOMIC DNA]</scope>
    <source>
        <strain evidence="10">JC673</strain>
    </source>
</reference>
<comment type="similarity">
    <text evidence="2 7">Belongs to the ExbD/TolR family.</text>
</comment>
<evidence type="ECO:0000256" key="5">
    <source>
        <dbReference type="ARBA" id="ARBA00022989"/>
    </source>
</evidence>
<evidence type="ECO:0000256" key="2">
    <source>
        <dbReference type="ARBA" id="ARBA00005811"/>
    </source>
</evidence>
<dbReference type="EMBL" id="JAXBLV010000204">
    <property type="protein sequence ID" value="MDY3561992.1"/>
    <property type="molecule type" value="Genomic_DNA"/>
</dbReference>
<feature type="compositionally biased region" description="Low complexity" evidence="8">
    <location>
        <begin position="73"/>
        <end position="94"/>
    </location>
</feature>
<evidence type="ECO:0000256" key="3">
    <source>
        <dbReference type="ARBA" id="ARBA00022475"/>
    </source>
</evidence>
<evidence type="ECO:0000256" key="8">
    <source>
        <dbReference type="SAM" id="MobiDB-lite"/>
    </source>
</evidence>
<comment type="caution">
    <text evidence="9">The sequence shown here is derived from an EMBL/GenBank/DDBJ whole genome shotgun (WGS) entry which is preliminary data.</text>
</comment>
<dbReference type="PANTHER" id="PTHR30558">
    <property type="entry name" value="EXBD MEMBRANE COMPONENT OF PMF-DRIVEN MACROMOLECULE IMPORT SYSTEM"/>
    <property type="match status" value="1"/>
</dbReference>
<gene>
    <name evidence="9" type="ORF">R5W23_003423</name>
</gene>
<evidence type="ECO:0000256" key="1">
    <source>
        <dbReference type="ARBA" id="ARBA00004162"/>
    </source>
</evidence>
<feature type="region of interest" description="Disordered" evidence="8">
    <location>
        <begin position="73"/>
        <end position="119"/>
    </location>
</feature>
<keyword evidence="5" id="KW-1133">Transmembrane helix</keyword>
<feature type="compositionally biased region" description="Basic and acidic residues" evidence="8">
    <location>
        <begin position="108"/>
        <end position="118"/>
    </location>
</feature>
<keyword evidence="3" id="KW-1003">Cell membrane</keyword>
<evidence type="ECO:0000256" key="7">
    <source>
        <dbReference type="RuleBase" id="RU003879"/>
    </source>
</evidence>
<dbReference type="InterPro" id="IPR003400">
    <property type="entry name" value="ExbD"/>
</dbReference>
<comment type="subcellular location">
    <subcellularLocation>
        <location evidence="1">Cell membrane</location>
        <topology evidence="1">Single-pass membrane protein</topology>
    </subcellularLocation>
    <subcellularLocation>
        <location evidence="7">Cell membrane</location>
        <topology evidence="7">Single-pass type II membrane protein</topology>
    </subcellularLocation>
</comment>
<evidence type="ECO:0000313" key="10">
    <source>
        <dbReference type="Proteomes" id="UP001272242"/>
    </source>
</evidence>
<evidence type="ECO:0000313" key="9">
    <source>
        <dbReference type="EMBL" id="MDY3561992.1"/>
    </source>
</evidence>
<organism evidence="9 10">
    <name type="scientific">Gemmata algarum</name>
    <dbReference type="NCBI Taxonomy" id="2975278"/>
    <lineage>
        <taxon>Bacteria</taxon>
        <taxon>Pseudomonadati</taxon>
        <taxon>Planctomycetota</taxon>
        <taxon>Planctomycetia</taxon>
        <taxon>Gemmatales</taxon>
        <taxon>Gemmataceae</taxon>
        <taxon>Gemmata</taxon>
    </lineage>
</organism>
<accession>A0ABU5F5F9</accession>
<evidence type="ECO:0000256" key="4">
    <source>
        <dbReference type="ARBA" id="ARBA00022692"/>
    </source>
</evidence>
<proteinExistence type="inferred from homology"/>